<feature type="compositionally biased region" description="Basic and acidic residues" evidence="1">
    <location>
        <begin position="42"/>
        <end position="52"/>
    </location>
</feature>
<dbReference type="Pfam" id="PF03928">
    <property type="entry name" value="HbpS-like"/>
    <property type="match status" value="1"/>
</dbReference>
<dbReference type="Proteomes" id="UP000279275">
    <property type="component" value="Unassembled WGS sequence"/>
</dbReference>
<evidence type="ECO:0000313" key="3">
    <source>
        <dbReference type="Proteomes" id="UP000279275"/>
    </source>
</evidence>
<dbReference type="InterPro" id="IPR052517">
    <property type="entry name" value="GlcG_carb_metab_protein"/>
</dbReference>
<reference evidence="2 3" key="1">
    <citation type="submission" date="2018-10" db="EMBL/GenBank/DDBJ databases">
        <title>Isolation from cow dung.</title>
        <authorList>
            <person name="Ling L."/>
        </authorList>
    </citation>
    <scope>NUCLEOTIDE SEQUENCE [LARGE SCALE GENOMIC DNA]</scope>
    <source>
        <strain evidence="2 3">NEAU-LL90</strain>
    </source>
</reference>
<proteinExistence type="predicted"/>
<evidence type="ECO:0000256" key="1">
    <source>
        <dbReference type="SAM" id="MobiDB-lite"/>
    </source>
</evidence>
<evidence type="ECO:0000313" key="2">
    <source>
        <dbReference type="EMBL" id="RMI35161.1"/>
    </source>
</evidence>
<sequence length="233" mass="23874">MAGHGPGRPFADICRGGSGLPQCLCRQRQFQPGRHGVGDQYRVPDRRRDPAHPRLAGEGGGGPRHAHRLRPRRLYRSECRHPGLGGNAAVGGEVVSGVNVTLTQAETVIAAAKRVAAERDEKVSLAVVDSGGNPVAFARGDGTALITIDTAIGKAFTAVTLGFDTTHVTPHIQPGQALFGTGLTLAGPRSFVPYGGGVLITVDGETIGALGVSGAASSDTDHEIGVAAVAQLG</sequence>
<organism evidence="2 3">
    <name type="scientific">Nocardia stercoris</name>
    <dbReference type="NCBI Taxonomy" id="2483361"/>
    <lineage>
        <taxon>Bacteria</taxon>
        <taxon>Bacillati</taxon>
        <taxon>Actinomycetota</taxon>
        <taxon>Actinomycetes</taxon>
        <taxon>Mycobacteriales</taxon>
        <taxon>Nocardiaceae</taxon>
        <taxon>Nocardia</taxon>
    </lineage>
</organism>
<dbReference type="PANTHER" id="PTHR34309:SF10">
    <property type="entry name" value="SLR1406 PROTEIN"/>
    <property type="match status" value="1"/>
</dbReference>
<gene>
    <name evidence="2" type="ORF">EBN03_02330</name>
</gene>
<dbReference type="PANTHER" id="PTHR34309">
    <property type="entry name" value="SLR1406 PROTEIN"/>
    <property type="match status" value="1"/>
</dbReference>
<dbReference type="EMBL" id="RFFH01000001">
    <property type="protein sequence ID" value="RMI35161.1"/>
    <property type="molecule type" value="Genomic_DNA"/>
</dbReference>
<dbReference type="InterPro" id="IPR005624">
    <property type="entry name" value="PduO/GlcC-like"/>
</dbReference>
<feature type="region of interest" description="Disordered" evidence="1">
    <location>
        <begin position="34"/>
        <end position="70"/>
    </location>
</feature>
<comment type="caution">
    <text evidence="2">The sequence shown here is derived from an EMBL/GenBank/DDBJ whole genome shotgun (WGS) entry which is preliminary data.</text>
</comment>
<keyword evidence="3" id="KW-1185">Reference proteome</keyword>
<dbReference type="Gene3D" id="3.30.450.150">
    <property type="entry name" value="Haem-degrading domain"/>
    <property type="match status" value="1"/>
</dbReference>
<protein>
    <submittedName>
        <fullName evidence="2">Heme-binding protein</fullName>
    </submittedName>
</protein>
<name>A0A3M2LCD4_9NOCA</name>
<dbReference type="InterPro" id="IPR038084">
    <property type="entry name" value="PduO/GlcC-like_sf"/>
</dbReference>
<dbReference type="AlphaFoldDB" id="A0A3M2LCD4"/>
<accession>A0A3M2LCD4</accession>
<dbReference type="SUPFAM" id="SSF143744">
    <property type="entry name" value="GlcG-like"/>
    <property type="match status" value="1"/>
</dbReference>